<dbReference type="OrthoDB" id="7021429at2"/>
<dbReference type="HOGENOM" id="CLU_161312_1_0_6"/>
<dbReference type="AlphaFoldDB" id="H8L2K7"/>
<dbReference type="Proteomes" id="UP000005234">
    <property type="component" value="Chromosome"/>
</dbReference>
<evidence type="ECO:0000313" key="2">
    <source>
        <dbReference type="Proteomes" id="UP000005234"/>
    </source>
</evidence>
<protein>
    <recommendedName>
        <fullName evidence="3">Phage tail assembly protein</fullName>
    </recommendedName>
</protein>
<proteinExistence type="predicted"/>
<evidence type="ECO:0000313" key="1">
    <source>
        <dbReference type="EMBL" id="AFC85474.1"/>
    </source>
</evidence>
<dbReference type="eggNOG" id="ENOG50339KB">
    <property type="taxonomic scope" value="Bacteria"/>
</dbReference>
<evidence type="ECO:0008006" key="3">
    <source>
        <dbReference type="Google" id="ProtNLM"/>
    </source>
</evidence>
<keyword evidence="2" id="KW-1185">Reference proteome</keyword>
<name>H8L2K7_FRAAD</name>
<dbReference type="RefSeq" id="WP_014402480.1">
    <property type="nucleotide sequence ID" value="NC_017033.1"/>
</dbReference>
<accession>H8L2K7</accession>
<dbReference type="InterPro" id="IPR019289">
    <property type="entry name" value="Phage_tail_E/E"/>
</dbReference>
<organism evidence="1 2">
    <name type="scientific">Frateuria aurantia (strain ATCC 33424 / DSM 6220 / KCTC 2777 / LMG 1558 / NBRC 3245 / NCIMB 13370)</name>
    <name type="common">Acetobacter aurantius</name>
    <dbReference type="NCBI Taxonomy" id="767434"/>
    <lineage>
        <taxon>Bacteria</taxon>
        <taxon>Pseudomonadati</taxon>
        <taxon>Pseudomonadota</taxon>
        <taxon>Gammaproteobacteria</taxon>
        <taxon>Lysobacterales</taxon>
        <taxon>Rhodanobacteraceae</taxon>
        <taxon>Frateuria</taxon>
    </lineage>
</organism>
<gene>
    <name evidence="1" type="ordered locus">Fraau_1010</name>
</gene>
<dbReference type="EMBL" id="CP003350">
    <property type="protein sequence ID" value="AFC85474.1"/>
    <property type="molecule type" value="Genomic_DNA"/>
</dbReference>
<reference evidence="1" key="1">
    <citation type="submission" date="2012-02" db="EMBL/GenBank/DDBJ databases">
        <title>The complete genome of Frateuria aurantia DSM 6220.</title>
        <authorList>
            <consortium name="US DOE Joint Genome Institute (JGI-PGF)"/>
            <person name="Lucas S."/>
            <person name="Copeland A."/>
            <person name="Lapidus A."/>
            <person name="Glavina del Rio T."/>
            <person name="Dalin E."/>
            <person name="Tice H."/>
            <person name="Bruce D."/>
            <person name="Goodwin L."/>
            <person name="Pitluck S."/>
            <person name="Peters L."/>
            <person name="Ovchinnikova G."/>
            <person name="Teshima H."/>
            <person name="Kyrpides N."/>
            <person name="Mavromatis K."/>
            <person name="Ivanova N."/>
            <person name="Brettin T."/>
            <person name="Detter J.C."/>
            <person name="Han C."/>
            <person name="Larimer F."/>
            <person name="Land M."/>
            <person name="Hauser L."/>
            <person name="Markowitz V."/>
            <person name="Cheng J.-F."/>
            <person name="Hugenholtz P."/>
            <person name="Woyke T."/>
            <person name="Wu D."/>
            <person name="Brambilla E."/>
            <person name="Klenk H.-P."/>
            <person name="Eisen J.A."/>
        </authorList>
    </citation>
    <scope>NUCLEOTIDE SEQUENCE</scope>
    <source>
        <strain evidence="1">DSM 6220</strain>
    </source>
</reference>
<dbReference type="Pfam" id="PF10109">
    <property type="entry name" value="Phage_TAC_7"/>
    <property type="match status" value="1"/>
</dbReference>
<dbReference type="KEGG" id="fau:Fraau_1010"/>
<sequence>MTTKNEKKNPWLDVTDSGAVIRLRRVSECNGVKVDRLSMRAPTVKDVRTARKAAGEDSADHEMQLFASLCEVSLKDLEGLTMVDYDRLQAAYFRLVADDGAVAGDCA</sequence>
<dbReference type="STRING" id="767434.Fraau_1010"/>